<dbReference type="GO" id="GO:0016887">
    <property type="term" value="F:ATP hydrolysis activity"/>
    <property type="evidence" value="ECO:0007669"/>
    <property type="project" value="InterPro"/>
</dbReference>
<gene>
    <name evidence="1" type="ORF">GSTENG00011273001</name>
</gene>
<reference evidence="1" key="1">
    <citation type="journal article" date="2004" name="Nature">
        <title>Genome duplication in the teleost fish Tetraodon nigroviridis reveals the early vertebrate proto-karyotype.</title>
        <authorList>
            <person name="Jaillon O."/>
            <person name="Aury J.-M."/>
            <person name="Brunet F."/>
            <person name="Petit J.-L."/>
            <person name="Stange-Thomann N."/>
            <person name="Mauceli E."/>
            <person name="Bouneau L."/>
            <person name="Fischer C."/>
            <person name="Ozouf-Costaz C."/>
            <person name="Bernot A."/>
            <person name="Nicaud S."/>
            <person name="Jaffe D."/>
            <person name="Fisher S."/>
            <person name="Lutfalla G."/>
            <person name="Dossat C."/>
            <person name="Segurens B."/>
            <person name="Dasilva C."/>
            <person name="Salanoubat M."/>
            <person name="Levy M."/>
            <person name="Boudet N."/>
            <person name="Castellano S."/>
            <person name="Anthouard V."/>
            <person name="Jubin C."/>
            <person name="Castelli V."/>
            <person name="Katinka M."/>
            <person name="Vacherie B."/>
            <person name="Biemont C."/>
            <person name="Skalli Z."/>
            <person name="Cattolico L."/>
            <person name="Poulain J."/>
            <person name="De Berardinis V."/>
            <person name="Cruaud C."/>
            <person name="Duprat S."/>
            <person name="Brottier P."/>
            <person name="Coutanceau J.-P."/>
            <person name="Gouzy J."/>
            <person name="Parra G."/>
            <person name="Lardier G."/>
            <person name="Chapple C."/>
            <person name="McKernan K.J."/>
            <person name="McEwan P."/>
            <person name="Bosak S."/>
            <person name="Kellis M."/>
            <person name="Volff J.-N."/>
            <person name="Guigo R."/>
            <person name="Zody M.C."/>
            <person name="Mesirov J."/>
            <person name="Lindblad-Toh K."/>
            <person name="Birren B."/>
            <person name="Nusbaum C."/>
            <person name="Kahn D."/>
            <person name="Robinson-Rechavi M."/>
            <person name="Laudet V."/>
            <person name="Schachter V."/>
            <person name="Quetier F."/>
            <person name="Saurin W."/>
            <person name="Scarpelli C."/>
            <person name="Wincker P."/>
            <person name="Lander E.S."/>
            <person name="Weissenbach J."/>
            <person name="Roest Crollius H."/>
        </authorList>
    </citation>
    <scope>NUCLEOTIDE SEQUENCE [LARGE SCALE GENOMIC DNA]</scope>
</reference>
<dbReference type="GO" id="GO:2000051">
    <property type="term" value="P:negative regulation of non-canonical Wnt signaling pathway"/>
    <property type="evidence" value="ECO:0007669"/>
    <property type="project" value="TreeGrafter"/>
</dbReference>
<protein>
    <submittedName>
        <fullName evidence="1">Chromosome undetermined SCAF13467, whole genome shotgun sequence</fullName>
    </submittedName>
</protein>
<feature type="non-terminal residue" evidence="1">
    <location>
        <position position="1"/>
    </location>
</feature>
<dbReference type="GO" id="GO:0005730">
    <property type="term" value="C:nucleolus"/>
    <property type="evidence" value="ECO:0007669"/>
    <property type="project" value="TreeGrafter"/>
</dbReference>
<proteinExistence type="predicted"/>
<accession>Q4SWV9</accession>
<dbReference type="InterPro" id="IPR031248">
    <property type="entry name" value="RNF213"/>
</dbReference>
<dbReference type="GO" id="GO:0004842">
    <property type="term" value="F:ubiquitin-protein transferase activity"/>
    <property type="evidence" value="ECO:0007669"/>
    <property type="project" value="InterPro"/>
</dbReference>
<organism evidence="1">
    <name type="scientific">Tetraodon nigroviridis</name>
    <name type="common">Spotted green pufferfish</name>
    <name type="synonym">Chelonodon nigroviridis</name>
    <dbReference type="NCBI Taxonomy" id="99883"/>
    <lineage>
        <taxon>Eukaryota</taxon>
        <taxon>Metazoa</taxon>
        <taxon>Chordata</taxon>
        <taxon>Craniata</taxon>
        <taxon>Vertebrata</taxon>
        <taxon>Euteleostomi</taxon>
        <taxon>Actinopterygii</taxon>
        <taxon>Neopterygii</taxon>
        <taxon>Teleostei</taxon>
        <taxon>Neoteleostei</taxon>
        <taxon>Acanthomorphata</taxon>
        <taxon>Eupercaria</taxon>
        <taxon>Tetraodontiformes</taxon>
        <taxon>Tetradontoidea</taxon>
        <taxon>Tetraodontidae</taxon>
        <taxon>Tetraodon</taxon>
    </lineage>
</organism>
<dbReference type="PANTHER" id="PTHR22605:SF18">
    <property type="entry name" value="E3 UBIQUITIN-PROTEIN LIGASE RNF213-ALPHA"/>
    <property type="match status" value="1"/>
</dbReference>
<evidence type="ECO:0000313" key="1">
    <source>
        <dbReference type="EMBL" id="CAF94873.1"/>
    </source>
</evidence>
<dbReference type="KEGG" id="tng:GSTEN00011273G001"/>
<dbReference type="GO" id="GO:0016020">
    <property type="term" value="C:membrane"/>
    <property type="evidence" value="ECO:0007669"/>
    <property type="project" value="TreeGrafter"/>
</dbReference>
<sequence>DPFRKVSASYKQALGEEQRSLLSAFFSKNRADTFLLEMHEFLVLVLKKPNAVDTFKTNWGIKDTLSSYMERKDLDVPPEVEEFPEELLLDHYVEAWKFIVAFKQERQRQ</sequence>
<name>Q4SWV9_TETNG</name>
<dbReference type="GO" id="GO:0006511">
    <property type="term" value="P:ubiquitin-dependent protein catabolic process"/>
    <property type="evidence" value="ECO:0007669"/>
    <property type="project" value="TreeGrafter"/>
</dbReference>
<dbReference type="GO" id="GO:0002040">
    <property type="term" value="P:sprouting angiogenesis"/>
    <property type="evidence" value="ECO:0007669"/>
    <property type="project" value="TreeGrafter"/>
</dbReference>
<dbReference type="EMBL" id="CAAE01013467">
    <property type="protein sequence ID" value="CAF94873.1"/>
    <property type="molecule type" value="Genomic_DNA"/>
</dbReference>
<reference evidence="1" key="2">
    <citation type="submission" date="2004-02" db="EMBL/GenBank/DDBJ databases">
        <authorList>
            <consortium name="Genoscope"/>
            <consortium name="Whitehead Institute Centre for Genome Research"/>
        </authorList>
    </citation>
    <scope>NUCLEOTIDE SEQUENCE</scope>
</reference>
<dbReference type="OrthoDB" id="2423195at2759"/>
<dbReference type="AlphaFoldDB" id="Q4SWV9"/>
<dbReference type="PANTHER" id="PTHR22605">
    <property type="entry name" value="RZ-TYPE DOMAIN-CONTAINING PROTEIN"/>
    <property type="match status" value="1"/>
</dbReference>
<dbReference type="GO" id="GO:0005829">
    <property type="term" value="C:cytosol"/>
    <property type="evidence" value="ECO:0007669"/>
    <property type="project" value="TreeGrafter"/>
</dbReference>